<dbReference type="Proteomes" id="UP000789833">
    <property type="component" value="Unassembled WGS sequence"/>
</dbReference>
<dbReference type="EMBL" id="CAKJTJ010000001">
    <property type="protein sequence ID" value="CAG9619623.1"/>
    <property type="molecule type" value="Genomic_DNA"/>
</dbReference>
<evidence type="ECO:0000259" key="1">
    <source>
        <dbReference type="PROSITE" id="PS50965"/>
    </source>
</evidence>
<dbReference type="Pfam" id="PF08378">
    <property type="entry name" value="NERD"/>
    <property type="match status" value="1"/>
</dbReference>
<organism evidence="2 3">
    <name type="scientific">Sutcliffiella rhizosphaerae</name>
    <dbReference type="NCBI Taxonomy" id="2880967"/>
    <lineage>
        <taxon>Bacteria</taxon>
        <taxon>Bacillati</taxon>
        <taxon>Bacillota</taxon>
        <taxon>Bacilli</taxon>
        <taxon>Bacillales</taxon>
        <taxon>Bacillaceae</taxon>
        <taxon>Sutcliffiella</taxon>
    </lineage>
</organism>
<accession>A0ABM8YI99</accession>
<reference evidence="2 3" key="1">
    <citation type="submission" date="2021-10" db="EMBL/GenBank/DDBJ databases">
        <authorList>
            <person name="Criscuolo A."/>
        </authorList>
    </citation>
    <scope>NUCLEOTIDE SEQUENCE [LARGE SCALE GENOMIC DNA]</scope>
    <source>
        <strain evidence="3">CIP 111883</strain>
    </source>
</reference>
<proteinExistence type="predicted"/>
<evidence type="ECO:0000313" key="3">
    <source>
        <dbReference type="Proteomes" id="UP000789833"/>
    </source>
</evidence>
<keyword evidence="3" id="KW-1185">Reference proteome</keyword>
<name>A0ABM8YI99_9BACI</name>
<protein>
    <recommendedName>
        <fullName evidence="1">NERD domain-containing protein</fullName>
    </recommendedName>
</protein>
<evidence type="ECO:0000313" key="2">
    <source>
        <dbReference type="EMBL" id="CAG9619623.1"/>
    </source>
</evidence>
<dbReference type="InterPro" id="IPR011528">
    <property type="entry name" value="NERD"/>
</dbReference>
<feature type="domain" description="NERD" evidence="1">
    <location>
        <begin position="41"/>
        <end position="158"/>
    </location>
</feature>
<sequence length="322" mass="37179">MIVKSREKSQRLLAFEAAIRRVPKNHEKYPLIEKEHGKLHYGFVGEKALDFFLTFHPNENTHILHGIRLADPSDRYFQMDTLLITPSYCVILDAKYISGVLELDLSTNQLIRHKDDQQERIGDPIAQISRQKYQLSTWMQEYNFPPLPIHGQIVLSHPNATLINTTPYTMKNLTFHTNLPTKLNVIDKKHPKQILEKNDLRRLIRTIKKKHVPDHYNLLSNLNIPYQELIKGIFCPSCCSPGMKREKGNWMCLTCTSLSKIAHVPTILDYKLLIGRTITNQQLRDFLKLSSASIAKNILVSLNLPSIGTNRGKTYILDHFHI</sequence>
<comment type="caution">
    <text evidence="2">The sequence shown here is derived from an EMBL/GenBank/DDBJ whole genome shotgun (WGS) entry which is preliminary data.</text>
</comment>
<dbReference type="PROSITE" id="PS50965">
    <property type="entry name" value="NERD"/>
    <property type="match status" value="1"/>
</dbReference>
<gene>
    <name evidence="2" type="ORF">BACCIP111883_00391</name>
</gene>
<dbReference type="RefSeq" id="WP_230499544.1">
    <property type="nucleotide sequence ID" value="NZ_CAKJTJ010000001.1"/>
</dbReference>